<dbReference type="Proteomes" id="UP000199149">
    <property type="component" value="Unassembled WGS sequence"/>
</dbReference>
<organism evidence="2 3">
    <name type="scientific">Algoriella xinjiangensis</name>
    <dbReference type="NCBI Taxonomy" id="684065"/>
    <lineage>
        <taxon>Bacteria</taxon>
        <taxon>Pseudomonadati</taxon>
        <taxon>Bacteroidota</taxon>
        <taxon>Flavobacteriia</taxon>
        <taxon>Flavobacteriales</taxon>
        <taxon>Weeksellaceae</taxon>
        <taxon>Algoriella</taxon>
    </lineage>
</organism>
<evidence type="ECO:0000313" key="3">
    <source>
        <dbReference type="Proteomes" id="UP000199149"/>
    </source>
</evidence>
<dbReference type="RefSeq" id="WP_092908815.1">
    <property type="nucleotide sequence ID" value="NZ_FOUZ01000011.1"/>
</dbReference>
<dbReference type="PROSITE" id="PS51257">
    <property type="entry name" value="PROKAR_LIPOPROTEIN"/>
    <property type="match status" value="1"/>
</dbReference>
<keyword evidence="3" id="KW-1185">Reference proteome</keyword>
<sequence>MKNFLNVLSVSIAMVIAMGAVVSCEDEALGLGNNVIGGEADGNVKSLDVIAYNDTVDTIRSDRFVLQNGTFGVYKENVFGSTSSKFYAQFRPSSIGDQDFGKETKIDSVNLVVPVFYNTTKDPLSRDTINLSNPGKKSEEKDTILITTKYAVDSLYGNKDLKMTLKVRDINTPLFRDTKYFSKLDGSQSPITTNSAVIGTVTIGSTVENKVVKVKSATTSIYTETVGYKVLLDKDYFNEKIIKNAKTGLLGDYATFIRENIKGFEFSVDEDNGFIVNFKPSNISLNMYYSYKNPTDKKDGEKDYKERLSATYGFDFTNQWSTGAVNSSNTLVNQIKNDFAGTPFGNAVASPNKIEGDARLYLNGMSGSQVNLKFNQAQLDSIKNDVKNKGMVIIGAKLKFFLDNDVHKFPKPPYIVAWNNYTKDNKVINELYSDVLEFYNAYPNSVHFNPMVKGDTDFYTIDVTKHLKSMVEKGNTFENQSMIITMGNFITSVSDATTINSTNPYQNNRAYNPYRIVLHGNKSEVDAKKLKLLVYYSVK</sequence>
<dbReference type="AlphaFoldDB" id="A0A1I4YKK3"/>
<feature type="chain" id="PRO_5011676434" description="DUF4270 domain-containing protein" evidence="1">
    <location>
        <begin position="20"/>
        <end position="539"/>
    </location>
</feature>
<name>A0A1I4YKK3_9FLAO</name>
<keyword evidence="1" id="KW-0732">Signal</keyword>
<dbReference type="EMBL" id="FOUZ01000011">
    <property type="protein sequence ID" value="SFN38588.1"/>
    <property type="molecule type" value="Genomic_DNA"/>
</dbReference>
<feature type="signal peptide" evidence="1">
    <location>
        <begin position="1"/>
        <end position="19"/>
    </location>
</feature>
<protein>
    <recommendedName>
        <fullName evidence="4">DUF4270 domain-containing protein</fullName>
    </recommendedName>
</protein>
<evidence type="ECO:0008006" key="4">
    <source>
        <dbReference type="Google" id="ProtNLM"/>
    </source>
</evidence>
<evidence type="ECO:0000313" key="2">
    <source>
        <dbReference type="EMBL" id="SFN38588.1"/>
    </source>
</evidence>
<dbReference type="OrthoDB" id="1466062at2"/>
<proteinExistence type="predicted"/>
<dbReference type="STRING" id="684065.SAMN05421738_11194"/>
<dbReference type="Pfam" id="PF14092">
    <property type="entry name" value="DUF4270"/>
    <property type="match status" value="1"/>
</dbReference>
<evidence type="ECO:0000256" key="1">
    <source>
        <dbReference type="SAM" id="SignalP"/>
    </source>
</evidence>
<reference evidence="3" key="1">
    <citation type="submission" date="2016-10" db="EMBL/GenBank/DDBJ databases">
        <authorList>
            <person name="Varghese N."/>
            <person name="Submissions S."/>
        </authorList>
    </citation>
    <scope>NUCLEOTIDE SEQUENCE [LARGE SCALE GENOMIC DNA]</scope>
    <source>
        <strain evidence="3">XJ109</strain>
    </source>
</reference>
<accession>A0A1I4YKK3</accession>
<dbReference type="InterPro" id="IPR025366">
    <property type="entry name" value="DUF4270"/>
</dbReference>
<gene>
    <name evidence="2" type="ORF">SAMN05421738_11194</name>
</gene>